<feature type="transmembrane region" description="Helical" evidence="8">
    <location>
        <begin position="1022"/>
        <end position="1042"/>
    </location>
</feature>
<dbReference type="InterPro" id="IPR056264">
    <property type="entry name" value="R2_ABCA1-4-like"/>
</dbReference>
<feature type="transmembrane region" description="Helical" evidence="8">
    <location>
        <begin position="1102"/>
        <end position="1124"/>
    </location>
</feature>
<dbReference type="Pfam" id="PF12698">
    <property type="entry name" value="ABC2_membrane_3"/>
    <property type="match status" value="1"/>
</dbReference>
<evidence type="ECO:0000256" key="5">
    <source>
        <dbReference type="ARBA" id="ARBA00022989"/>
    </source>
</evidence>
<dbReference type="InterPro" id="IPR026082">
    <property type="entry name" value="ABCA"/>
</dbReference>
<feature type="region of interest" description="Disordered" evidence="7">
    <location>
        <begin position="1492"/>
        <end position="1536"/>
    </location>
</feature>
<dbReference type="InterPro" id="IPR013525">
    <property type="entry name" value="ABC2_TM"/>
</dbReference>
<evidence type="ECO:0000256" key="7">
    <source>
        <dbReference type="SAM" id="MobiDB-lite"/>
    </source>
</evidence>
<feature type="domain" description="ABC transporter" evidence="9">
    <location>
        <begin position="425"/>
        <end position="605"/>
    </location>
</feature>
<keyword evidence="5 8" id="KW-1133">Transmembrane helix</keyword>
<comment type="subcellular location">
    <subcellularLocation>
        <location evidence="1">Membrane</location>
        <topology evidence="1">Multi-pass membrane protein</topology>
    </subcellularLocation>
</comment>
<accession>A0ABQ9E1L7</accession>
<reference evidence="10 11" key="1">
    <citation type="submission" date="2022-12" db="EMBL/GenBank/DDBJ databases">
        <title>Chromosome-level genome of Tegillarca granosa.</title>
        <authorList>
            <person name="Kim J."/>
        </authorList>
    </citation>
    <scope>NUCLEOTIDE SEQUENCE [LARGE SCALE GENOMIC DNA]</scope>
    <source>
        <strain evidence="10">Teg-2019</strain>
        <tissue evidence="10">Adductor muscle</tissue>
    </source>
</reference>
<feature type="transmembrane region" description="Helical" evidence="8">
    <location>
        <begin position="876"/>
        <end position="895"/>
    </location>
</feature>
<protein>
    <recommendedName>
        <fullName evidence="9">ABC transporter domain-containing protein</fullName>
    </recommendedName>
</protein>
<name>A0ABQ9E1L7_TEGGR</name>
<keyword evidence="11" id="KW-1185">Reference proteome</keyword>
<feature type="transmembrane region" description="Helical" evidence="8">
    <location>
        <begin position="343"/>
        <end position="364"/>
    </location>
</feature>
<feature type="transmembrane region" description="Helical" evidence="8">
    <location>
        <begin position="233"/>
        <end position="258"/>
    </location>
</feature>
<sequence>MYFSIPAAFQNRVIIYCFYKTFDYLVTYPHTTNIGFKNCKRNQELFFPIYFIAILAMIKAFIPKNEKPAIKNIPSYSIYNNSVFNFNLSNTVLVTPDTNDIQNLAAKTMTIFGELGSLNYIPPLKFFQNEAQMVDYEAANPKTVSAGIVFQYTAGNNLSYAIRMGKKKVPNTNNYYFTGQDGCRDPGTGLASDNCDANKLSWGLVYTVLIIIVTAVVVVIARLASFFGGGSNLFLLFMILFGYGLSIVALAFVISTFFNNPKTAGGIASLTTILLSLLYLVVSLTRSYSPTGEVTYSIPVSVRWVLCLLSPCAVALALDQGLYLDIRFGGMTFETARSGEFPLYGPLIMLFVDTVLYLLLATYLDNVLPGAYGAKYKPWYFLTKSFWCPSGRNENKAFKQISDDRQFFGKDVENVSPETRQNIAVRIHGITKQFTGKNKEVIKAVNDLSLEMYKGQITGLLGHNGAGKTTLMNMILQMMAEKVLNDVNLSEQIDVFAKNLSGGQKRKLSVAIALIGDPKIIFLDEPTADRKAFISKGKLRCFGSSLFLKNRFGIGYHLNMVVEPACDIESVTHLVKQYVEGAELMRVHGKELAYTLPIDRVSQFPELFGSLEKPSTDLSNVAEAMGIKTYGVSMTSLEEVFLKLEEDDTSVELDQLLESTKINDNKEIRVKYGSFAIGSADVTSIQVDEPYKIPETDCHVNTSQQFWALAWIRFLGILRNKALFFIHSFLPVVFVLVGLFIQKYAVSSETDKDFTPVALNALYTAAAYAGVNKTMFNLNTTSKTAMLLKNSDTGPYSVAFLNRLSSFIVTENYNNVSELQSVSPHFMGIDLETLMYNSTEQVYDSGFTLLYNDSAVHSIPALINLMSLSLLNMNAAITNMTLTAGINLMASSLPWKGYDTVLSYSNSVFSASILIAMAFVATPPGFAVELCTDRYHKVRSQLRATGIKFSVYYGANFFVDVIKFYIPAILCLIIIPALQIEGLDNGGAIVSLILIFLTYIPANTLYSYVWSFAFKDPELCQSMLTMIIFFLGFIPFMIVSLIDMIVQDDGKRIAGIIHSVFCVIDCTYPIFGGVYFISRVDRYKKLTEQTPVFSDYFDPDNYILIAIIMPFVHIFIWLFLLRYFDIRATGGDTRETIPCLSKSQQQIEPSENTDIMEDEDEDVAAERRRVAGFHNVSEVEYPVALIENLRKEFIKEGKSKGKYCTKVKEEDHVKVAVRNASFAVDAGEVVIGGHSVRSSMSDAFQAMGYCPQHDALWQNISLKEHLECYAAIRGISKQQIDGLIEYFMENLKVNEHADKHAKKLSGGTKRKLSYVMSMLGKPKIVLLDEPSTGMDPKSKRFLDTISTNFCGTERGAVLTTHYMEEADALCNRVAIMVNGKIVCLGATQHLKNKFSSGHLLEIKIKTEGSETAIVIEQKMDALEQYIYTLFPQASCLERFGLRVQYKIPKENVKSLAEAFSALERGKSSHAIEEYSFSQSTLEQVFLEFAKRQKDENSHDNEKEGRADNTTFDGATLIRSTSSRPRHENQAAPSVKL</sequence>
<keyword evidence="2 8" id="KW-0812">Transmembrane</keyword>
<feature type="transmembrane region" description="Helical" evidence="8">
    <location>
        <begin position="1054"/>
        <end position="1077"/>
    </location>
</feature>
<dbReference type="Gene3D" id="3.40.50.300">
    <property type="entry name" value="P-loop containing nucleotide triphosphate hydrolases"/>
    <property type="match status" value="3"/>
</dbReference>
<evidence type="ECO:0000313" key="11">
    <source>
        <dbReference type="Proteomes" id="UP001217089"/>
    </source>
</evidence>
<dbReference type="PANTHER" id="PTHR19229">
    <property type="entry name" value="ATP-BINDING CASSETTE TRANSPORTER SUBFAMILY A ABCA"/>
    <property type="match status" value="1"/>
</dbReference>
<evidence type="ECO:0000256" key="4">
    <source>
        <dbReference type="ARBA" id="ARBA00022840"/>
    </source>
</evidence>
<feature type="transmembrane region" description="Helical" evidence="8">
    <location>
        <begin position="722"/>
        <end position="742"/>
    </location>
</feature>
<dbReference type="PROSITE" id="PS50893">
    <property type="entry name" value="ABC_TRANSPORTER_2"/>
    <property type="match status" value="2"/>
</dbReference>
<dbReference type="PROSITE" id="PS00211">
    <property type="entry name" value="ABC_TRANSPORTER_1"/>
    <property type="match status" value="1"/>
</dbReference>
<keyword evidence="6 8" id="KW-0472">Membrane</keyword>
<feature type="domain" description="ABC transporter" evidence="9">
    <location>
        <begin position="1121"/>
        <end position="1403"/>
    </location>
</feature>
<dbReference type="SMART" id="SM00382">
    <property type="entry name" value="AAA"/>
    <property type="match status" value="1"/>
</dbReference>
<dbReference type="EMBL" id="JARBDR010000921">
    <property type="protein sequence ID" value="KAJ8299359.1"/>
    <property type="molecule type" value="Genomic_DNA"/>
</dbReference>
<keyword evidence="4" id="KW-0067">ATP-binding</keyword>
<feature type="compositionally biased region" description="Basic and acidic residues" evidence="7">
    <location>
        <begin position="1492"/>
        <end position="1506"/>
    </location>
</feature>
<feature type="transmembrane region" description="Helical" evidence="8">
    <location>
        <begin position="987"/>
        <end position="1010"/>
    </location>
</feature>
<proteinExistence type="predicted"/>
<dbReference type="InterPro" id="IPR027417">
    <property type="entry name" value="P-loop_NTPase"/>
</dbReference>
<feature type="transmembrane region" description="Helical" evidence="8">
    <location>
        <begin position="264"/>
        <end position="282"/>
    </location>
</feature>
<evidence type="ECO:0000256" key="1">
    <source>
        <dbReference type="ARBA" id="ARBA00004141"/>
    </source>
</evidence>
<feature type="transmembrane region" description="Helical" evidence="8">
    <location>
        <begin position="302"/>
        <end position="323"/>
    </location>
</feature>
<comment type="caution">
    <text evidence="10">The sequence shown here is derived from an EMBL/GenBank/DDBJ whole genome shotgun (WGS) entry which is preliminary data.</text>
</comment>
<evidence type="ECO:0000256" key="3">
    <source>
        <dbReference type="ARBA" id="ARBA00022741"/>
    </source>
</evidence>
<feature type="transmembrane region" description="Helical" evidence="8">
    <location>
        <begin position="45"/>
        <end position="62"/>
    </location>
</feature>
<keyword evidence="3" id="KW-0547">Nucleotide-binding</keyword>
<dbReference type="InterPro" id="IPR017871">
    <property type="entry name" value="ABC_transporter-like_CS"/>
</dbReference>
<evidence type="ECO:0000256" key="8">
    <source>
        <dbReference type="SAM" id="Phobius"/>
    </source>
</evidence>
<dbReference type="Pfam" id="PF00005">
    <property type="entry name" value="ABC_tran"/>
    <property type="match status" value="3"/>
</dbReference>
<feature type="transmembrane region" description="Helical" evidence="8">
    <location>
        <begin position="200"/>
        <end position="221"/>
    </location>
</feature>
<organism evidence="10 11">
    <name type="scientific">Tegillarca granosa</name>
    <name type="common">Malaysian cockle</name>
    <name type="synonym">Anadara granosa</name>
    <dbReference type="NCBI Taxonomy" id="220873"/>
    <lineage>
        <taxon>Eukaryota</taxon>
        <taxon>Metazoa</taxon>
        <taxon>Spiralia</taxon>
        <taxon>Lophotrochozoa</taxon>
        <taxon>Mollusca</taxon>
        <taxon>Bivalvia</taxon>
        <taxon>Autobranchia</taxon>
        <taxon>Pteriomorphia</taxon>
        <taxon>Arcoida</taxon>
        <taxon>Arcoidea</taxon>
        <taxon>Arcidae</taxon>
        <taxon>Tegillarca</taxon>
    </lineage>
</organism>
<dbReference type="PANTHER" id="PTHR19229:SF209">
    <property type="entry name" value="ATP-BINDING CASSETTE SUB-FAMILY A MEMBER 5 ISOFORM X1"/>
    <property type="match status" value="1"/>
</dbReference>
<evidence type="ECO:0000259" key="9">
    <source>
        <dbReference type="PROSITE" id="PS50893"/>
    </source>
</evidence>
<dbReference type="Proteomes" id="UP001217089">
    <property type="component" value="Unassembled WGS sequence"/>
</dbReference>
<feature type="transmembrane region" description="Helical" evidence="8">
    <location>
        <begin position="951"/>
        <end position="975"/>
    </location>
</feature>
<evidence type="ECO:0000313" key="10">
    <source>
        <dbReference type="EMBL" id="KAJ8299359.1"/>
    </source>
</evidence>
<gene>
    <name evidence="10" type="ORF">KUTeg_023419</name>
</gene>
<feature type="compositionally biased region" description="Polar residues" evidence="7">
    <location>
        <begin position="1507"/>
        <end position="1522"/>
    </location>
</feature>
<dbReference type="SUPFAM" id="SSF52540">
    <property type="entry name" value="P-loop containing nucleoside triphosphate hydrolases"/>
    <property type="match status" value="2"/>
</dbReference>
<evidence type="ECO:0000256" key="6">
    <source>
        <dbReference type="ARBA" id="ARBA00023136"/>
    </source>
</evidence>
<feature type="transmembrane region" description="Helical" evidence="8">
    <location>
        <begin position="907"/>
        <end position="930"/>
    </location>
</feature>
<dbReference type="InterPro" id="IPR003439">
    <property type="entry name" value="ABC_transporter-like_ATP-bd"/>
</dbReference>
<dbReference type="InterPro" id="IPR003593">
    <property type="entry name" value="AAA+_ATPase"/>
</dbReference>
<evidence type="ECO:0000256" key="2">
    <source>
        <dbReference type="ARBA" id="ARBA00022692"/>
    </source>
</evidence>
<dbReference type="Pfam" id="PF23321">
    <property type="entry name" value="R1_ABCA1"/>
    <property type="match status" value="1"/>
</dbReference>